<keyword evidence="1" id="KW-0812">Transmembrane</keyword>
<dbReference type="RefSeq" id="WP_097028650.1">
    <property type="nucleotide sequence ID" value="NZ_OAOQ01000001.1"/>
</dbReference>
<dbReference type="AlphaFoldDB" id="A0A285CJ48"/>
<evidence type="ECO:0000256" key="1">
    <source>
        <dbReference type="SAM" id="Phobius"/>
    </source>
</evidence>
<keyword evidence="1" id="KW-1133">Transmembrane helix</keyword>
<keyword evidence="1" id="KW-0472">Membrane</keyword>
<accession>A0A285CJ48</accession>
<proteinExistence type="predicted"/>
<reference evidence="3" key="1">
    <citation type="submission" date="2017-08" db="EMBL/GenBank/DDBJ databases">
        <authorList>
            <person name="Varghese N."/>
            <person name="Submissions S."/>
        </authorList>
    </citation>
    <scope>NUCLEOTIDE SEQUENCE [LARGE SCALE GENOMIC DNA]</scope>
    <source>
        <strain evidence="3">JA234</strain>
    </source>
</reference>
<feature type="transmembrane region" description="Helical" evidence="1">
    <location>
        <begin position="32"/>
        <end position="50"/>
    </location>
</feature>
<protein>
    <submittedName>
        <fullName evidence="2">Uncharacterized protein</fullName>
    </submittedName>
</protein>
<feature type="transmembrane region" description="Helical" evidence="1">
    <location>
        <begin position="66"/>
        <end position="85"/>
    </location>
</feature>
<name>A0A285CJ48_9RHOB</name>
<evidence type="ECO:0000313" key="2">
    <source>
        <dbReference type="EMBL" id="SNX67375.1"/>
    </source>
</evidence>
<gene>
    <name evidence="2" type="ORF">SAMN05878503_1017</name>
</gene>
<evidence type="ECO:0000313" key="3">
    <source>
        <dbReference type="Proteomes" id="UP000219467"/>
    </source>
</evidence>
<dbReference type="OrthoDB" id="7868033at2"/>
<sequence>MVAYFSGDAGRILIASGAGGLTRWLVSHPRRIVDGIVAVIVGVLVGRYLWPLGLSTLGLEETPNNIAMAAFVTGTLGMSVLRIVAAQVEARAAKFGGGDGRP</sequence>
<organism evidence="2 3">
    <name type="scientific">Cereibacter ovatus</name>
    <dbReference type="NCBI Taxonomy" id="439529"/>
    <lineage>
        <taxon>Bacteria</taxon>
        <taxon>Pseudomonadati</taxon>
        <taxon>Pseudomonadota</taxon>
        <taxon>Alphaproteobacteria</taxon>
        <taxon>Rhodobacterales</taxon>
        <taxon>Paracoccaceae</taxon>
        <taxon>Cereibacter</taxon>
    </lineage>
</organism>
<keyword evidence="3" id="KW-1185">Reference proteome</keyword>
<dbReference type="Proteomes" id="UP000219467">
    <property type="component" value="Unassembled WGS sequence"/>
</dbReference>
<dbReference type="EMBL" id="OAOQ01000001">
    <property type="protein sequence ID" value="SNX67375.1"/>
    <property type="molecule type" value="Genomic_DNA"/>
</dbReference>